<feature type="region of interest" description="Disordered" evidence="4">
    <location>
        <begin position="243"/>
        <end position="267"/>
    </location>
</feature>
<keyword evidence="3" id="KW-0690">Ribosome biogenesis</keyword>
<feature type="region of interest" description="Disordered" evidence="4">
    <location>
        <begin position="455"/>
        <end position="604"/>
    </location>
</feature>
<evidence type="ECO:0000256" key="4">
    <source>
        <dbReference type="SAM" id="MobiDB-lite"/>
    </source>
</evidence>
<feature type="compositionally biased region" description="Polar residues" evidence="4">
    <location>
        <begin position="252"/>
        <end position="265"/>
    </location>
</feature>
<feature type="compositionally biased region" description="Acidic residues" evidence="4">
    <location>
        <begin position="1186"/>
        <end position="1195"/>
    </location>
</feature>
<feature type="compositionally biased region" description="Low complexity" evidence="4">
    <location>
        <begin position="470"/>
        <end position="482"/>
    </location>
</feature>
<comment type="function">
    <text evidence="3">Binds to the 60S ribosomal subunit and prevents its association with the 40S ribosomal subunit to form the 80S initiation complex in the cytoplasm. Is also involved in ribosome biogenesis. Associates with pre-60S subunits in the nucleus and is involved in its nuclear export.</text>
</comment>
<feature type="region of interest" description="Disordered" evidence="4">
    <location>
        <begin position="660"/>
        <end position="742"/>
    </location>
</feature>
<accession>A0ABR0C1J9</accession>
<dbReference type="Pfam" id="PF01912">
    <property type="entry name" value="eIF-6"/>
    <property type="match status" value="1"/>
</dbReference>
<evidence type="ECO:0000256" key="1">
    <source>
        <dbReference type="ARBA" id="ARBA00022540"/>
    </source>
</evidence>
<feature type="compositionally biased region" description="Polar residues" evidence="4">
    <location>
        <begin position="572"/>
        <end position="581"/>
    </location>
</feature>
<comment type="similarity">
    <text evidence="3">Belongs to the eIF-6 family.</text>
</comment>
<keyword evidence="3" id="KW-0963">Cytoplasm</keyword>
<dbReference type="InterPro" id="IPR002769">
    <property type="entry name" value="eIF6"/>
</dbReference>
<protein>
    <recommendedName>
        <fullName evidence="3">Eukaryotic translation initiation factor 6</fullName>
        <shortName evidence="3">eIF-6</shortName>
    </recommendedName>
</protein>
<dbReference type="CDD" id="cd00527">
    <property type="entry name" value="IF6"/>
    <property type="match status" value="1"/>
</dbReference>
<dbReference type="SMART" id="SM00654">
    <property type="entry name" value="eIF6"/>
    <property type="match status" value="1"/>
</dbReference>
<comment type="subcellular location">
    <subcellularLocation>
        <location evidence="3">Cytoplasm</location>
    </subcellularLocation>
    <subcellularLocation>
        <location evidence="3">Nucleus</location>
        <location evidence="3">Nucleolus</location>
    </subcellularLocation>
    <text evidence="3">Shuttles between cytoplasm and nucleus/nucleolus.</text>
</comment>
<feature type="modified residue" description="Phosphoserine; by CK1" evidence="3">
    <location>
        <position position="1768"/>
    </location>
</feature>
<keyword evidence="1 3" id="KW-0396">Initiation factor</keyword>
<dbReference type="Proteomes" id="UP001287286">
    <property type="component" value="Unassembled WGS sequence"/>
</dbReference>
<feature type="compositionally biased region" description="Polar residues" evidence="4">
    <location>
        <begin position="358"/>
        <end position="373"/>
    </location>
</feature>
<feature type="region of interest" description="Disordered" evidence="4">
    <location>
        <begin position="328"/>
        <end position="443"/>
    </location>
</feature>
<proteinExistence type="inferred from homology"/>
<feature type="modified residue" description="Phosphoserine; by CK1" evidence="3">
    <location>
        <position position="1767"/>
    </location>
</feature>
<dbReference type="NCBIfam" id="TIGR00323">
    <property type="entry name" value="eIF-6"/>
    <property type="match status" value="1"/>
</dbReference>
<keyword evidence="6" id="KW-1185">Reference proteome</keyword>
<feature type="compositionally biased region" description="Low complexity" evidence="4">
    <location>
        <begin position="809"/>
        <end position="833"/>
    </location>
</feature>
<feature type="compositionally biased region" description="Low complexity" evidence="4">
    <location>
        <begin position="379"/>
        <end position="415"/>
    </location>
</feature>
<feature type="compositionally biased region" description="Polar residues" evidence="4">
    <location>
        <begin position="677"/>
        <end position="687"/>
    </location>
</feature>
<evidence type="ECO:0000256" key="2">
    <source>
        <dbReference type="ARBA" id="ARBA00022917"/>
    </source>
</evidence>
<feature type="compositionally biased region" description="Low complexity" evidence="4">
    <location>
        <begin position="660"/>
        <end position="676"/>
    </location>
</feature>
<evidence type="ECO:0000313" key="6">
    <source>
        <dbReference type="Proteomes" id="UP001287286"/>
    </source>
</evidence>
<comment type="PTM">
    <text evidence="3">Phosphorylation at Ser-1767 and Ser-1768 promotes nuclear export.</text>
</comment>
<feature type="region of interest" description="Disordered" evidence="4">
    <location>
        <begin position="759"/>
        <end position="916"/>
    </location>
</feature>
<dbReference type="EMBL" id="JAWRVI010000016">
    <property type="protein sequence ID" value="KAK4090221.1"/>
    <property type="molecule type" value="Genomic_DNA"/>
</dbReference>
<feature type="region of interest" description="Disordered" evidence="4">
    <location>
        <begin position="1504"/>
        <end position="1546"/>
    </location>
</feature>
<sequence length="1839" mass="198538">MAPPSLRGAECDRWMSSFSALLGRIIAAHADAATRHAPSHLFASSLAPPVAPLSTGNPLTRHLPSIPARSSQLAAAAGPPPPPLSSVGAPAAIPSTPSAPASKPSDQARLRPVAPLSEPATFPSWALGRVHRHSPRPQLAALRAALSWPCTSKRGLAGAARGPSWLFPKKRRAISTRRPVIIATLPASSSVSHRRQSTAPASSPPLLLRLSSALAAPLRPPDPFLAAVCPSVRSLPVSSPASAVAPSRLATPTHTSHTRAFTHLSTPPVRAPFPWPLPPSSPLRDGDSIVKDAELWSLEQAQQPFAARISRATAARCLARAAATVPAPAASTASHNNSSTAAGAGAAPGQADSPVDATPQSALSSTTGLSSNEHFVDAQQHQLSQQQQHPTASSLSSSSQPQPQPQQHPHFYGQQSAGVRLPPLQTSSDVALGGSPVFDARHQHPATPIDFADAAAVSRSQSQRFDPSVHHLTQQHQQQHPQVYGIASGSIDDLPGTASYQPSPIATNAPEKRSTRKLFKGIFGSGRSSHDPAPQQQHGHAHQVSYDNTAGLARRPSKRVSNPPIKTGSLPPATQQQQPPSGSDRDWYQGPPSQQPSPLHDLGEVDEYPYSAQESNAHIPPQDSRLVYPSTTIRQVSREHLDTSPYDEELYQAPDHLPHQLQQHHQQLQHQPQPLQRQGTLHGQDQQILYEPQQQQSQQQQPPPPPQQQTATYDLQPPPSHQQQQFHHGGNSPQAPYQPGQEPRIVTSHFGLQQNPETISQLSHESPVTDPDQRSANQQQSAQSSPAVHYASAQDLDPSLSTPKLPPIQVTNNQGQTQQQSAMAPPGGASAPSRRLDNDKALRGQVEPPPGPPPGYRQGGVPMNSMSPLPPPHGQGGPQNPAYRSDRASQYEGSGVVEQGRNSPQPSNPDRDVDPDKQFKDLLTKYKNVKRLYFDGKSQIEQLTSQVETLQNAVANQRMSASRTAWDDNEYTTRFNRLNGAINNLAFNIRKDWRSLPQWLEGYVSADALKTGKQEMTAVGRAIVSRWLVEEIFNKCFHPALDPQLSSQLKEIELSIRGNAYTMHSQEEFDALTTKVVNWRMATLDGLQKKFNSTTTDNRTMFTSKATSDLTTHLYQHLTSPPPAGVEGSTSMIAELAVAIASNLPLESRDVAIMYPLPGETVQPHLMEVEKTGLPALENQKSEVDAGGDDDDDEPDKDKDKNGRVRGDKAKAGMLTSGSMNALEAGRKGSNASFAERMSTDRDTRAGLPNDAGKVRLAGWTRKCAFSSWRDVMMIRGSRRYQGFKWVDVVGLELAMGLHHDGWDDGGSERRGASHCGTWQRAKTGVMVMVRALSHTSDAAQLPVPAGVGAASHRRIRFLALRGTTAKETRGEAQGISASCKISNPGGDVTRLLPRRSWKEAMVVVVDGSGSSAARETLPLTKQDSSPHSCNGLRPKLPAYHSAVQRWAAAPSTRHGTLGRPVPTSNHTLAALVHKARSNPRPPQPNNPLLSLKRKISLRQSIPRPQHLPHLLHRPPATSSPTESNLPSIRPISKPHHGYPGPATTPPPPFEPVPTGWLSAPLESCVEEADMTSQGWSFLDSHKLICLGGSRCQRELLQVSSPALASPIATREPMPLTLAMDMKLTKRRSVFEAELQDMVPTVRTTIAGTRIIGRLTAGNRKGLLVPTSTTDQELQHLRNSLPDSVRIQRIEERLSALGNVIATNDHIALIHPDLERETEEIIADVLGVEVFRQTVADNVLVGSYMSLSNQGGLVHPKTSIQDQDELSSLLQVPLVAGSVNRGSNVVGAGMVVNDWLAVTGLDTTATELSVIESVFRLGEGAGPSNINTSMKDTMVESFY</sequence>
<feature type="compositionally biased region" description="Polar residues" evidence="4">
    <location>
        <begin position="1517"/>
        <end position="1527"/>
    </location>
</feature>
<organism evidence="5 6">
    <name type="scientific">Purpureocillium lilacinum</name>
    <name type="common">Paecilomyces lilacinus</name>
    <dbReference type="NCBI Taxonomy" id="33203"/>
    <lineage>
        <taxon>Eukaryota</taxon>
        <taxon>Fungi</taxon>
        <taxon>Dikarya</taxon>
        <taxon>Ascomycota</taxon>
        <taxon>Pezizomycotina</taxon>
        <taxon>Sordariomycetes</taxon>
        <taxon>Hypocreomycetidae</taxon>
        <taxon>Hypocreales</taxon>
        <taxon>Ophiocordycipitaceae</taxon>
        <taxon>Purpureocillium</taxon>
    </lineage>
</organism>
<keyword evidence="3" id="KW-0539">Nucleus</keyword>
<dbReference type="PANTHER" id="PTHR10784">
    <property type="entry name" value="TRANSLATION INITIATION FACTOR 6"/>
    <property type="match status" value="1"/>
</dbReference>
<reference evidence="5 6" key="1">
    <citation type="journal article" date="2024" name="Microbiol. Resour. Announc.">
        <title>Genome annotations for the ascomycete fungi Trichoderma harzianum, Trichoderma aggressivum, and Purpureocillium lilacinum.</title>
        <authorList>
            <person name="Beijen E.P.W."/>
            <person name="Ohm R.A."/>
        </authorList>
    </citation>
    <scope>NUCLEOTIDE SEQUENCE [LARGE SCALE GENOMIC DNA]</scope>
    <source>
        <strain evidence="5 6">CBS 150709</strain>
    </source>
</reference>
<keyword evidence="2 3" id="KW-0648">Protein biosynthesis</keyword>
<feature type="compositionally biased region" description="Low complexity" evidence="4">
    <location>
        <begin position="85"/>
        <end position="105"/>
    </location>
</feature>
<evidence type="ECO:0000256" key="3">
    <source>
        <dbReference type="HAMAP-Rule" id="MF_03132"/>
    </source>
</evidence>
<dbReference type="HAMAP" id="MF_00032">
    <property type="entry name" value="eIF_6"/>
    <property type="match status" value="1"/>
</dbReference>
<comment type="caution">
    <text evidence="5">The sequence shown here is derived from an EMBL/GenBank/DDBJ whole genome shotgun (WGS) entry which is preliminary data.</text>
</comment>
<dbReference type="Gene3D" id="3.75.10.10">
    <property type="entry name" value="L-arginine/glycine Amidinotransferase, Chain A"/>
    <property type="match status" value="1"/>
</dbReference>
<dbReference type="SUPFAM" id="SSF55909">
    <property type="entry name" value="Pentein"/>
    <property type="match status" value="1"/>
</dbReference>
<gene>
    <name evidence="3" type="primary">TIF6</name>
    <name evidence="5" type="ORF">Purlil1_5392</name>
</gene>
<name>A0ABR0C1J9_PURLI</name>
<feature type="compositionally biased region" description="Low complexity" evidence="4">
    <location>
        <begin position="775"/>
        <end position="785"/>
    </location>
</feature>
<feature type="compositionally biased region" description="Low complexity" evidence="4">
    <location>
        <begin position="328"/>
        <end position="349"/>
    </location>
</feature>
<feature type="region of interest" description="Disordered" evidence="4">
    <location>
        <begin position="53"/>
        <end position="110"/>
    </location>
</feature>
<evidence type="ECO:0000313" key="5">
    <source>
        <dbReference type="EMBL" id="KAK4090221.1"/>
    </source>
</evidence>
<feature type="compositionally biased region" description="Basic and acidic residues" evidence="4">
    <location>
        <begin position="1196"/>
        <end position="1211"/>
    </location>
</feature>
<keyword evidence="3" id="KW-0597">Phosphoprotein</keyword>
<comment type="subunit">
    <text evidence="3">Monomer. Associates with the 60S ribosomal subunit.</text>
</comment>
<feature type="region of interest" description="Disordered" evidence="4">
    <location>
        <begin position="1174"/>
        <end position="1247"/>
    </location>
</feature>